<accession>A0ABT7GP41</accession>
<keyword evidence="3" id="KW-1185">Reference proteome</keyword>
<dbReference type="InterPro" id="IPR029058">
    <property type="entry name" value="AB_hydrolase_fold"/>
</dbReference>
<gene>
    <name evidence="2" type="ORF">QEZ40_006009</name>
</gene>
<dbReference type="InterPro" id="IPR000073">
    <property type="entry name" value="AB_hydrolase_1"/>
</dbReference>
<evidence type="ECO:0000259" key="1">
    <source>
        <dbReference type="Pfam" id="PF12697"/>
    </source>
</evidence>
<comment type="caution">
    <text evidence="2">The sequence shown here is derived from an EMBL/GenBank/DDBJ whole genome shotgun (WGS) entry which is preliminary data.</text>
</comment>
<organism evidence="2 3">
    <name type="scientific">Streptomyces katrae</name>
    <dbReference type="NCBI Taxonomy" id="68223"/>
    <lineage>
        <taxon>Bacteria</taxon>
        <taxon>Bacillati</taxon>
        <taxon>Actinomycetota</taxon>
        <taxon>Actinomycetes</taxon>
        <taxon>Kitasatosporales</taxon>
        <taxon>Streptomycetaceae</taxon>
        <taxon>Streptomyces</taxon>
    </lineage>
</organism>
<evidence type="ECO:0000313" key="3">
    <source>
        <dbReference type="Proteomes" id="UP001223390"/>
    </source>
</evidence>
<dbReference type="Gene3D" id="3.40.50.1820">
    <property type="entry name" value="alpha/beta hydrolase"/>
    <property type="match status" value="1"/>
</dbReference>
<keyword evidence="2" id="KW-0378">Hydrolase</keyword>
<sequence length="315" mass="32854">MPLMVPVPPAGAPPVRPVTLDAAGIPLSGLLALPARPVPRALVVALHGSGMSAGYFDSRARPGLSLLELGAGLGHAVLALDRPGYGASAGALPEGQDLAGQTATVLAALEGFAEGRELGAGVFLVAHSGGGRVALAAAGAARGGLVPIGVDVSGIGRRFAVDAGRLPGPDLPGEWRRHWGALRFYPPDAFRLGQGLLRPVPAIEARETRRWPEMYPAVAAGVRVPVRFTFAEQEQWWRHDGDALEELLTPLTGAPAEVARQPHAGHNISLGWAARTYHLRVLSFLEECLLARDVAVGRVVTGSDGDLKKVDADLT</sequence>
<reference evidence="2 3" key="1">
    <citation type="submission" date="2023-05" db="EMBL/GenBank/DDBJ databases">
        <title>Sequencing and Assembly of Streptomyces sp. NP73.</title>
        <authorList>
            <person name="Konwar A.N."/>
            <person name="Saikia K."/>
            <person name="Thakur D."/>
        </authorList>
    </citation>
    <scope>NUCLEOTIDE SEQUENCE [LARGE SCALE GENOMIC DNA]</scope>
    <source>
        <strain evidence="2 3">NP73</strain>
    </source>
</reference>
<dbReference type="GO" id="GO:0016787">
    <property type="term" value="F:hydrolase activity"/>
    <property type="evidence" value="ECO:0007669"/>
    <property type="project" value="UniProtKB-KW"/>
</dbReference>
<dbReference type="Proteomes" id="UP001223390">
    <property type="component" value="Unassembled WGS sequence"/>
</dbReference>
<protein>
    <submittedName>
        <fullName evidence="2">Alpha/beta fold hydrolase</fullName>
    </submittedName>
</protein>
<dbReference type="SUPFAM" id="SSF53474">
    <property type="entry name" value="alpha/beta-Hydrolases"/>
    <property type="match status" value="1"/>
</dbReference>
<name>A0ABT7GP41_9ACTN</name>
<evidence type="ECO:0000313" key="2">
    <source>
        <dbReference type="EMBL" id="MDK9495362.1"/>
    </source>
</evidence>
<dbReference type="EMBL" id="JASITI010000006">
    <property type="protein sequence ID" value="MDK9495362.1"/>
    <property type="molecule type" value="Genomic_DNA"/>
</dbReference>
<proteinExistence type="predicted"/>
<feature type="domain" description="AB hydrolase-1" evidence="1">
    <location>
        <begin position="43"/>
        <end position="267"/>
    </location>
</feature>
<dbReference type="RefSeq" id="WP_285341004.1">
    <property type="nucleotide sequence ID" value="NZ_JASITI010000006.1"/>
</dbReference>
<dbReference type="Pfam" id="PF12697">
    <property type="entry name" value="Abhydrolase_6"/>
    <property type="match status" value="1"/>
</dbReference>